<feature type="transmembrane region" description="Helical" evidence="1">
    <location>
        <begin position="23"/>
        <end position="45"/>
    </location>
</feature>
<protein>
    <submittedName>
        <fullName evidence="2">Uncharacterized protein</fullName>
    </submittedName>
</protein>
<dbReference type="AlphaFoldDB" id="A0AAN8I020"/>
<organism evidence="2 3">
    <name type="scientific">Champsocephalus gunnari</name>
    <name type="common">Mackerel icefish</name>
    <dbReference type="NCBI Taxonomy" id="52237"/>
    <lineage>
        <taxon>Eukaryota</taxon>
        <taxon>Metazoa</taxon>
        <taxon>Chordata</taxon>
        <taxon>Craniata</taxon>
        <taxon>Vertebrata</taxon>
        <taxon>Euteleostomi</taxon>
        <taxon>Actinopterygii</taxon>
        <taxon>Neopterygii</taxon>
        <taxon>Teleostei</taxon>
        <taxon>Neoteleostei</taxon>
        <taxon>Acanthomorphata</taxon>
        <taxon>Eupercaria</taxon>
        <taxon>Perciformes</taxon>
        <taxon>Notothenioidei</taxon>
        <taxon>Channichthyidae</taxon>
        <taxon>Champsocephalus</taxon>
    </lineage>
</organism>
<keyword evidence="1" id="KW-0812">Transmembrane</keyword>
<dbReference type="Proteomes" id="UP001331515">
    <property type="component" value="Unassembled WGS sequence"/>
</dbReference>
<keyword evidence="3" id="KW-1185">Reference proteome</keyword>
<gene>
    <name evidence="2" type="ORF">CgunFtcFv8_014539</name>
</gene>
<evidence type="ECO:0000313" key="2">
    <source>
        <dbReference type="EMBL" id="KAK5934118.1"/>
    </source>
</evidence>
<evidence type="ECO:0000313" key="3">
    <source>
        <dbReference type="Proteomes" id="UP001331515"/>
    </source>
</evidence>
<accession>A0AAN8I020</accession>
<feature type="transmembrane region" description="Helical" evidence="1">
    <location>
        <begin position="57"/>
        <end position="79"/>
    </location>
</feature>
<comment type="caution">
    <text evidence="2">The sequence shown here is derived from an EMBL/GenBank/DDBJ whole genome shotgun (WGS) entry which is preliminary data.</text>
</comment>
<keyword evidence="1" id="KW-1133">Transmembrane helix</keyword>
<proteinExistence type="predicted"/>
<dbReference type="EMBL" id="JAURVH010001514">
    <property type="protein sequence ID" value="KAK5934118.1"/>
    <property type="molecule type" value="Genomic_DNA"/>
</dbReference>
<keyword evidence="1" id="KW-0472">Membrane</keyword>
<sequence length="85" mass="8873">MMPKGTSTIPIPEPSITASGNEVALKLVSFAVIVTVINVVLEVTLSLTPLLVERKGIAVVVAVVEKKLGVVLAAVTAMVRCNTFN</sequence>
<evidence type="ECO:0000256" key="1">
    <source>
        <dbReference type="SAM" id="Phobius"/>
    </source>
</evidence>
<name>A0AAN8I020_CHAGU</name>
<reference evidence="2 3" key="1">
    <citation type="journal article" date="2023" name="Mol. Biol. Evol.">
        <title>Genomics of Secondarily Temperate Adaptation in the Only Non-Antarctic Icefish.</title>
        <authorList>
            <person name="Rivera-Colon A.G."/>
            <person name="Rayamajhi N."/>
            <person name="Minhas B.F."/>
            <person name="Madrigal G."/>
            <person name="Bilyk K.T."/>
            <person name="Yoon V."/>
            <person name="Hune M."/>
            <person name="Gregory S."/>
            <person name="Cheng C.H.C."/>
            <person name="Catchen J.M."/>
        </authorList>
    </citation>
    <scope>NUCLEOTIDE SEQUENCE [LARGE SCALE GENOMIC DNA]</scope>
    <source>
        <tissue evidence="2">White muscle</tissue>
    </source>
</reference>